<accession>A0ABY4L007</accession>
<gene>
    <name evidence="4" type="ORF">FOF52_08575</name>
</gene>
<dbReference type="SUPFAM" id="SSF47473">
    <property type="entry name" value="EF-hand"/>
    <property type="match status" value="1"/>
</dbReference>
<evidence type="ECO:0000256" key="1">
    <source>
        <dbReference type="ARBA" id="ARBA00022737"/>
    </source>
</evidence>
<dbReference type="InterPro" id="IPR018247">
    <property type="entry name" value="EF_Hand_1_Ca_BS"/>
</dbReference>
<evidence type="ECO:0000313" key="5">
    <source>
        <dbReference type="Proteomes" id="UP000832041"/>
    </source>
</evidence>
<dbReference type="InterPro" id="IPR011992">
    <property type="entry name" value="EF-hand-dom_pair"/>
</dbReference>
<keyword evidence="1" id="KW-0677">Repeat</keyword>
<dbReference type="Gene3D" id="1.10.238.10">
    <property type="entry name" value="EF-hand"/>
    <property type="match status" value="1"/>
</dbReference>
<dbReference type="EMBL" id="CP051627">
    <property type="protein sequence ID" value="UPT21007.1"/>
    <property type="molecule type" value="Genomic_DNA"/>
</dbReference>
<protein>
    <submittedName>
        <fullName evidence="4">EF-hand domain-containing protein</fullName>
    </submittedName>
</protein>
<feature type="domain" description="EF-hand" evidence="3">
    <location>
        <begin position="2"/>
        <end position="37"/>
    </location>
</feature>
<dbReference type="Proteomes" id="UP000832041">
    <property type="component" value="Chromosome"/>
</dbReference>
<dbReference type="InterPro" id="IPR050145">
    <property type="entry name" value="Centrin_CML-like"/>
</dbReference>
<dbReference type="Pfam" id="PF13499">
    <property type="entry name" value="EF-hand_7"/>
    <property type="match status" value="1"/>
</dbReference>
<dbReference type="PROSITE" id="PS00018">
    <property type="entry name" value="EF_HAND_1"/>
    <property type="match status" value="2"/>
</dbReference>
<keyword evidence="5" id="KW-1185">Reference proteome</keyword>
<evidence type="ECO:0000313" key="4">
    <source>
        <dbReference type="EMBL" id="UPT21007.1"/>
    </source>
</evidence>
<dbReference type="SMART" id="SM00054">
    <property type="entry name" value="EFh"/>
    <property type="match status" value="2"/>
</dbReference>
<dbReference type="CDD" id="cd00051">
    <property type="entry name" value="EFh"/>
    <property type="match status" value="1"/>
</dbReference>
<name>A0ABY4L007_THEAE</name>
<dbReference type="InterPro" id="IPR002048">
    <property type="entry name" value="EF_hand_dom"/>
</dbReference>
<sequence length="72" mass="7888">MADSNEYAATFDLIDSDDDQRISARELERLMEVLGSPISAEQAEEAVRGIDSDGDGLISLEEFTAYMGSRRG</sequence>
<dbReference type="PROSITE" id="PS50222">
    <property type="entry name" value="EF_HAND_2"/>
    <property type="match status" value="2"/>
</dbReference>
<reference evidence="4 5" key="1">
    <citation type="submission" date="2020-04" db="EMBL/GenBank/DDBJ databases">
        <title>Thermobifida alba genome sequencing and assembly.</title>
        <authorList>
            <person name="Luzics S."/>
            <person name="Horvath B."/>
            <person name="Nagy I."/>
            <person name="Toth A."/>
            <person name="Nagy I."/>
            <person name="Kukolya J."/>
        </authorList>
    </citation>
    <scope>NUCLEOTIDE SEQUENCE [LARGE SCALE GENOMIC DNA]</scope>
    <source>
        <strain evidence="4 5">DSM 43795</strain>
    </source>
</reference>
<dbReference type="PANTHER" id="PTHR23050">
    <property type="entry name" value="CALCIUM BINDING PROTEIN"/>
    <property type="match status" value="1"/>
</dbReference>
<dbReference type="RefSeq" id="WP_248593306.1">
    <property type="nucleotide sequence ID" value="NZ_BAABEB010000027.1"/>
</dbReference>
<feature type="domain" description="EF-hand" evidence="3">
    <location>
        <begin position="38"/>
        <end position="72"/>
    </location>
</feature>
<evidence type="ECO:0000256" key="2">
    <source>
        <dbReference type="ARBA" id="ARBA00022837"/>
    </source>
</evidence>
<proteinExistence type="predicted"/>
<organism evidence="4 5">
    <name type="scientific">Thermobifida alba</name>
    <name type="common">Thermomonospora alba</name>
    <dbReference type="NCBI Taxonomy" id="53522"/>
    <lineage>
        <taxon>Bacteria</taxon>
        <taxon>Bacillati</taxon>
        <taxon>Actinomycetota</taxon>
        <taxon>Actinomycetes</taxon>
        <taxon>Streptosporangiales</taxon>
        <taxon>Nocardiopsidaceae</taxon>
        <taxon>Thermobifida</taxon>
    </lineage>
</organism>
<evidence type="ECO:0000259" key="3">
    <source>
        <dbReference type="PROSITE" id="PS50222"/>
    </source>
</evidence>
<keyword evidence="2" id="KW-0106">Calcium</keyword>